<dbReference type="InterPro" id="IPR000835">
    <property type="entry name" value="HTH_MarR-typ"/>
</dbReference>
<dbReference type="GO" id="GO:0003700">
    <property type="term" value="F:DNA-binding transcription factor activity"/>
    <property type="evidence" value="ECO:0007669"/>
    <property type="project" value="InterPro"/>
</dbReference>
<accession>I0WGZ3</accession>
<dbReference type="SMART" id="SM00347">
    <property type="entry name" value="HTH_MARR"/>
    <property type="match status" value="1"/>
</dbReference>
<dbReference type="InterPro" id="IPR039422">
    <property type="entry name" value="MarR/SlyA-like"/>
</dbReference>
<keyword evidence="4" id="KW-1185">Reference proteome</keyword>
<sequence length="183" mass="21526">MCKELKLILKNKIHYYLVATFFFIHLYLQLLFIQMRIEDIIKKEIMPDHQKTVINLMITANEVSDKATEALKPYDISLQQFNVLRILRGQKGKPANLSTIQERMINKMSNTTRLVDKLITKNLVERNTCENNRRKVEIFITPEGLQLLEKVDQIIIDVEKKCIESLTQEDIIQLNTLLDKIRN</sequence>
<dbReference type="PRINTS" id="PR00598">
    <property type="entry name" value="HTHMARR"/>
</dbReference>
<dbReference type="SUPFAM" id="SSF46785">
    <property type="entry name" value="Winged helix' DNA-binding domain"/>
    <property type="match status" value="1"/>
</dbReference>
<comment type="caution">
    <text evidence="3">The sequence shown here is derived from an EMBL/GenBank/DDBJ whole genome shotgun (WGS) entry which is preliminary data.</text>
</comment>
<evidence type="ECO:0000259" key="2">
    <source>
        <dbReference type="PROSITE" id="PS50995"/>
    </source>
</evidence>
<dbReference type="Gene3D" id="1.10.10.10">
    <property type="entry name" value="Winged helix-like DNA-binding domain superfamily/Winged helix DNA-binding domain"/>
    <property type="match status" value="1"/>
</dbReference>
<feature type="domain" description="HTH marR-type" evidence="2">
    <location>
        <begin position="49"/>
        <end position="183"/>
    </location>
</feature>
<dbReference type="GO" id="GO:0006950">
    <property type="term" value="P:response to stress"/>
    <property type="evidence" value="ECO:0007669"/>
    <property type="project" value="TreeGrafter"/>
</dbReference>
<dbReference type="PANTHER" id="PTHR33164">
    <property type="entry name" value="TRANSCRIPTIONAL REGULATOR, MARR FAMILY"/>
    <property type="match status" value="1"/>
</dbReference>
<dbReference type="EMBL" id="AJJU01000004">
    <property type="protein sequence ID" value="EID75659.1"/>
    <property type="molecule type" value="Genomic_DNA"/>
</dbReference>
<feature type="transmembrane region" description="Helical" evidence="1">
    <location>
        <begin position="13"/>
        <end position="33"/>
    </location>
</feature>
<dbReference type="InterPro" id="IPR036388">
    <property type="entry name" value="WH-like_DNA-bd_sf"/>
</dbReference>
<dbReference type="PATRIC" id="fig|946077.3.peg.1133"/>
<reference evidence="3 4" key="1">
    <citation type="journal article" date="2012" name="J. Bacteriol.">
        <title>Genome Sequence of the Halotolerant Bacterium Imtechella halotolerans K1T.</title>
        <authorList>
            <person name="Kumar S."/>
            <person name="Vikram S."/>
            <person name="Subramanian S."/>
            <person name="Raghava G.P."/>
            <person name="Pinnaka A.K."/>
        </authorList>
    </citation>
    <scope>NUCLEOTIDE SEQUENCE [LARGE SCALE GENOMIC DNA]</scope>
    <source>
        <strain evidence="3 4">K1</strain>
    </source>
</reference>
<evidence type="ECO:0000313" key="4">
    <source>
        <dbReference type="Proteomes" id="UP000005938"/>
    </source>
</evidence>
<gene>
    <name evidence="3" type="ORF">W5A_05573</name>
</gene>
<protein>
    <submittedName>
        <fullName evidence="3">MarR family transcriptional regulator</fullName>
    </submittedName>
</protein>
<dbReference type="Pfam" id="PF01047">
    <property type="entry name" value="MarR"/>
    <property type="match status" value="1"/>
</dbReference>
<name>I0WGZ3_9FLAO</name>
<keyword evidence="1" id="KW-1133">Transmembrane helix</keyword>
<evidence type="ECO:0000313" key="3">
    <source>
        <dbReference type="EMBL" id="EID75659.1"/>
    </source>
</evidence>
<dbReference type="eggNOG" id="COG1846">
    <property type="taxonomic scope" value="Bacteria"/>
</dbReference>
<evidence type="ECO:0000256" key="1">
    <source>
        <dbReference type="SAM" id="Phobius"/>
    </source>
</evidence>
<keyword evidence="1" id="KW-0472">Membrane</keyword>
<dbReference type="STRING" id="946077.W5A_05573"/>
<organism evidence="3 4">
    <name type="scientific">Imtechella halotolerans K1</name>
    <dbReference type="NCBI Taxonomy" id="946077"/>
    <lineage>
        <taxon>Bacteria</taxon>
        <taxon>Pseudomonadati</taxon>
        <taxon>Bacteroidota</taxon>
        <taxon>Flavobacteriia</taxon>
        <taxon>Flavobacteriales</taxon>
        <taxon>Flavobacteriaceae</taxon>
        <taxon>Imtechella</taxon>
    </lineage>
</organism>
<dbReference type="PANTHER" id="PTHR33164:SF101">
    <property type="entry name" value="TRANSCRIPTIONAL REPRESSOR MPRA"/>
    <property type="match status" value="1"/>
</dbReference>
<proteinExistence type="predicted"/>
<dbReference type="InterPro" id="IPR036390">
    <property type="entry name" value="WH_DNA-bd_sf"/>
</dbReference>
<dbReference type="AlphaFoldDB" id="I0WGZ3"/>
<dbReference type="Proteomes" id="UP000005938">
    <property type="component" value="Unassembled WGS sequence"/>
</dbReference>
<keyword evidence="1" id="KW-0812">Transmembrane</keyword>
<dbReference type="PROSITE" id="PS50995">
    <property type="entry name" value="HTH_MARR_2"/>
    <property type="match status" value="1"/>
</dbReference>